<feature type="compositionally biased region" description="Basic and acidic residues" evidence="1">
    <location>
        <begin position="157"/>
        <end position="202"/>
    </location>
</feature>
<proteinExistence type="predicted"/>
<comment type="caution">
    <text evidence="2">The sequence shown here is derived from an EMBL/GenBank/DDBJ whole genome shotgun (WGS) entry which is preliminary data.</text>
</comment>
<evidence type="ECO:0000313" key="3">
    <source>
        <dbReference type="Proteomes" id="UP001139054"/>
    </source>
</evidence>
<dbReference type="AlphaFoldDB" id="A0A9X1RCX4"/>
<accession>A0A9X1RCX4</accession>
<organism evidence="2 3">
    <name type="scientific">Bradyrhizobium zhengyangense</name>
    <dbReference type="NCBI Taxonomy" id="2911009"/>
    <lineage>
        <taxon>Bacteria</taxon>
        <taxon>Pseudomonadati</taxon>
        <taxon>Pseudomonadota</taxon>
        <taxon>Alphaproteobacteria</taxon>
        <taxon>Hyphomicrobiales</taxon>
        <taxon>Nitrobacteraceae</taxon>
        <taxon>Bradyrhizobium</taxon>
    </lineage>
</organism>
<protein>
    <recommendedName>
        <fullName evidence="4">Cell envelope biogenesis protein TolA</fullName>
    </recommendedName>
</protein>
<feature type="compositionally biased region" description="Low complexity" evidence="1">
    <location>
        <begin position="120"/>
        <end position="146"/>
    </location>
</feature>
<name>A0A9X1RCX4_9BRAD</name>
<dbReference type="RefSeq" id="WP_237890996.1">
    <property type="nucleotide sequence ID" value="NZ_JAKLTY010000013.1"/>
</dbReference>
<reference evidence="2" key="1">
    <citation type="submission" date="2022-01" db="EMBL/GenBank/DDBJ databases">
        <title>Genome sequnece data of strain Bradyrhizobium sp. nov.</title>
        <authorList>
            <person name="Zhang J."/>
        </authorList>
    </citation>
    <scope>NUCLEOTIDE SEQUENCE</scope>
    <source>
        <strain evidence="2">WYCCWR 13023</strain>
    </source>
</reference>
<dbReference type="EMBL" id="JAKLTY010000013">
    <property type="protein sequence ID" value="MCG2629073.1"/>
    <property type="molecule type" value="Genomic_DNA"/>
</dbReference>
<gene>
    <name evidence="2" type="ORF">L6654_20765</name>
</gene>
<feature type="compositionally biased region" description="Low complexity" evidence="1">
    <location>
        <begin position="212"/>
        <end position="227"/>
    </location>
</feature>
<feature type="compositionally biased region" description="Polar residues" evidence="1">
    <location>
        <begin position="247"/>
        <end position="259"/>
    </location>
</feature>
<evidence type="ECO:0000313" key="2">
    <source>
        <dbReference type="EMBL" id="MCG2629073.1"/>
    </source>
</evidence>
<sequence length="322" mass="32800">MLKYLAKISMDIFPSVLATIIGAYIVNHYINARPAADTPAAVVAPADVGKKPADVAHLPGPGVKAKGVSEKSISDKSAADKSAADKSAETKAAETKAAETKAADEAASHGHSPAHEKAVAKSSPVTSSPAAPAAAPVVEANSSPAVTPDANDLARAAIERLRKSPEGKAAEKAAEAKSTEAKPAEAKPAETKSVDKAPERTPEPAVQEASRTPEAPRVVTAVPATVRPLPPPINVSTPSPEAYGNGAASQANPPYTASIGNDDPNRLTPPADIPVPVIAPPLDLRADAGAPMPRPKTNVADEMLSGMKSMFHAVLPKSATPD</sequence>
<evidence type="ECO:0008006" key="4">
    <source>
        <dbReference type="Google" id="ProtNLM"/>
    </source>
</evidence>
<feature type="region of interest" description="Disordered" evidence="1">
    <location>
        <begin position="52"/>
        <end position="278"/>
    </location>
</feature>
<dbReference type="Proteomes" id="UP001139054">
    <property type="component" value="Unassembled WGS sequence"/>
</dbReference>
<evidence type="ECO:0000256" key="1">
    <source>
        <dbReference type="SAM" id="MobiDB-lite"/>
    </source>
</evidence>
<feature type="compositionally biased region" description="Basic and acidic residues" evidence="1">
    <location>
        <begin position="67"/>
        <end position="119"/>
    </location>
</feature>